<name>A0ACB7RSC0_HYAAI</name>
<evidence type="ECO:0000313" key="2">
    <source>
        <dbReference type="Proteomes" id="UP000821845"/>
    </source>
</evidence>
<accession>A0ACB7RSC0</accession>
<organism evidence="1 2">
    <name type="scientific">Hyalomma asiaticum</name>
    <name type="common">Tick</name>
    <dbReference type="NCBI Taxonomy" id="266040"/>
    <lineage>
        <taxon>Eukaryota</taxon>
        <taxon>Metazoa</taxon>
        <taxon>Ecdysozoa</taxon>
        <taxon>Arthropoda</taxon>
        <taxon>Chelicerata</taxon>
        <taxon>Arachnida</taxon>
        <taxon>Acari</taxon>
        <taxon>Parasitiformes</taxon>
        <taxon>Ixodida</taxon>
        <taxon>Ixodoidea</taxon>
        <taxon>Ixodidae</taxon>
        <taxon>Hyalomminae</taxon>
        <taxon>Hyalomma</taxon>
    </lineage>
</organism>
<proteinExistence type="predicted"/>
<dbReference type="EMBL" id="CM023488">
    <property type="protein sequence ID" value="KAH6923782.1"/>
    <property type="molecule type" value="Genomic_DNA"/>
</dbReference>
<protein>
    <submittedName>
        <fullName evidence="1">Uncharacterized protein</fullName>
    </submittedName>
</protein>
<keyword evidence="2" id="KW-1185">Reference proteome</keyword>
<sequence length="177" mass="19952">MVDQQSIPSHVVPDTQAACRIYLKGLLPPKSARILGRVLHQDHGLVWCPARTGRAGNEFAPLFRSRTYRPSSAPTSHRGDPAYRRDDTAQRARDTALGQQGYGTATLNKHMTGVAYKRTPTPTYKNCTQCIQTDMRTHVLGAETPQHYLKSHKFAHRDQSRSTHGHARRIRAWSREA</sequence>
<comment type="caution">
    <text evidence="1">The sequence shown here is derived from an EMBL/GenBank/DDBJ whole genome shotgun (WGS) entry which is preliminary data.</text>
</comment>
<gene>
    <name evidence="1" type="ORF">HPB50_006719</name>
</gene>
<evidence type="ECO:0000313" key="1">
    <source>
        <dbReference type="EMBL" id="KAH6923782.1"/>
    </source>
</evidence>
<dbReference type="Proteomes" id="UP000821845">
    <property type="component" value="Chromosome 8"/>
</dbReference>
<reference evidence="1" key="1">
    <citation type="submission" date="2020-05" db="EMBL/GenBank/DDBJ databases">
        <title>Large-scale comparative analyses of tick genomes elucidate their genetic diversity and vector capacities.</title>
        <authorList>
            <person name="Jia N."/>
            <person name="Wang J."/>
            <person name="Shi W."/>
            <person name="Du L."/>
            <person name="Sun Y."/>
            <person name="Zhan W."/>
            <person name="Jiang J."/>
            <person name="Wang Q."/>
            <person name="Zhang B."/>
            <person name="Ji P."/>
            <person name="Sakyi L.B."/>
            <person name="Cui X."/>
            <person name="Yuan T."/>
            <person name="Jiang B."/>
            <person name="Yang W."/>
            <person name="Lam T.T.-Y."/>
            <person name="Chang Q."/>
            <person name="Ding S."/>
            <person name="Wang X."/>
            <person name="Zhu J."/>
            <person name="Ruan X."/>
            <person name="Zhao L."/>
            <person name="Wei J."/>
            <person name="Que T."/>
            <person name="Du C."/>
            <person name="Cheng J."/>
            <person name="Dai P."/>
            <person name="Han X."/>
            <person name="Huang E."/>
            <person name="Gao Y."/>
            <person name="Liu J."/>
            <person name="Shao H."/>
            <person name="Ye R."/>
            <person name="Li L."/>
            <person name="Wei W."/>
            <person name="Wang X."/>
            <person name="Wang C."/>
            <person name="Yang T."/>
            <person name="Huo Q."/>
            <person name="Li W."/>
            <person name="Guo W."/>
            <person name="Chen H."/>
            <person name="Zhou L."/>
            <person name="Ni X."/>
            <person name="Tian J."/>
            <person name="Zhou Y."/>
            <person name="Sheng Y."/>
            <person name="Liu T."/>
            <person name="Pan Y."/>
            <person name="Xia L."/>
            <person name="Li J."/>
            <person name="Zhao F."/>
            <person name="Cao W."/>
        </authorList>
    </citation>
    <scope>NUCLEOTIDE SEQUENCE</scope>
    <source>
        <strain evidence="1">Hyas-2018</strain>
    </source>
</reference>